<evidence type="ECO:0000313" key="5">
    <source>
        <dbReference type="EMBL" id="ORY53384.1"/>
    </source>
</evidence>
<evidence type="ECO:0000256" key="2">
    <source>
        <dbReference type="ARBA" id="ARBA00022837"/>
    </source>
</evidence>
<dbReference type="FunFam" id="1.10.238.10:FF:000527">
    <property type="entry name" value="Calmodulin-3"/>
    <property type="match status" value="1"/>
</dbReference>
<dbReference type="OrthoDB" id="429467at2759"/>
<dbReference type="EMBL" id="MCGR01000103">
    <property type="protein sequence ID" value="ORY53384.1"/>
    <property type="molecule type" value="Genomic_DNA"/>
</dbReference>
<dbReference type="InterPro" id="IPR050403">
    <property type="entry name" value="Myosin_RLC"/>
</dbReference>
<dbReference type="FunCoup" id="A0A1Y2D2N4">
    <property type="interactions" value="29"/>
</dbReference>
<dbReference type="Pfam" id="PF13405">
    <property type="entry name" value="EF-hand_6"/>
    <property type="match status" value="1"/>
</dbReference>
<keyword evidence="1" id="KW-0677">Repeat</keyword>
<feature type="region of interest" description="Disordered" evidence="3">
    <location>
        <begin position="1"/>
        <end position="24"/>
    </location>
</feature>
<dbReference type="STRING" id="106004.A0A1Y2D2N4"/>
<dbReference type="AlphaFoldDB" id="A0A1Y2D2N4"/>
<evidence type="ECO:0000313" key="6">
    <source>
        <dbReference type="Proteomes" id="UP000193467"/>
    </source>
</evidence>
<feature type="domain" description="EF-hand" evidence="4">
    <location>
        <begin position="114"/>
        <end position="149"/>
    </location>
</feature>
<dbReference type="InterPro" id="IPR011992">
    <property type="entry name" value="EF-hand-dom_pair"/>
</dbReference>
<name>A0A1Y2D2N4_9BASI</name>
<comment type="caution">
    <text evidence="5">The sequence shown here is derived from an EMBL/GenBank/DDBJ whole genome shotgun (WGS) entry which is preliminary data.</text>
</comment>
<gene>
    <name evidence="5" type="ORF">BCR35DRAFT_310518</name>
</gene>
<evidence type="ECO:0000259" key="4">
    <source>
        <dbReference type="PROSITE" id="PS50222"/>
    </source>
</evidence>
<dbReference type="InParanoid" id="A0A1Y2D2N4"/>
<proteinExistence type="predicted"/>
<keyword evidence="2" id="KW-0106">Calcium</keyword>
<dbReference type="PANTHER" id="PTHR23049">
    <property type="entry name" value="MYOSIN REGULATORY LIGHT CHAIN 2"/>
    <property type="match status" value="1"/>
</dbReference>
<protein>
    <recommendedName>
        <fullName evidence="4">EF-hand domain-containing protein</fullName>
    </recommendedName>
</protein>
<dbReference type="Pfam" id="PF13499">
    <property type="entry name" value="EF-hand_7"/>
    <property type="match status" value="1"/>
</dbReference>
<dbReference type="SMART" id="SM00054">
    <property type="entry name" value="EFh"/>
    <property type="match status" value="2"/>
</dbReference>
<dbReference type="InterPro" id="IPR002048">
    <property type="entry name" value="EF_hand_dom"/>
</dbReference>
<organism evidence="5 6">
    <name type="scientific">Leucosporidium creatinivorum</name>
    <dbReference type="NCBI Taxonomy" id="106004"/>
    <lineage>
        <taxon>Eukaryota</taxon>
        <taxon>Fungi</taxon>
        <taxon>Dikarya</taxon>
        <taxon>Basidiomycota</taxon>
        <taxon>Pucciniomycotina</taxon>
        <taxon>Microbotryomycetes</taxon>
        <taxon>Leucosporidiales</taxon>
        <taxon>Leucosporidium</taxon>
    </lineage>
</organism>
<dbReference type="Proteomes" id="UP000193467">
    <property type="component" value="Unassembled WGS sequence"/>
</dbReference>
<dbReference type="Gene3D" id="1.10.238.10">
    <property type="entry name" value="EF-hand"/>
    <property type="match status" value="2"/>
</dbReference>
<dbReference type="SUPFAM" id="SSF47473">
    <property type="entry name" value="EF-hand"/>
    <property type="match status" value="1"/>
</dbReference>
<reference evidence="5 6" key="1">
    <citation type="submission" date="2016-07" db="EMBL/GenBank/DDBJ databases">
        <title>Pervasive Adenine N6-methylation of Active Genes in Fungi.</title>
        <authorList>
            <consortium name="DOE Joint Genome Institute"/>
            <person name="Mondo S.J."/>
            <person name="Dannebaum R.O."/>
            <person name="Kuo R.C."/>
            <person name="Labutti K."/>
            <person name="Haridas S."/>
            <person name="Kuo A."/>
            <person name="Salamov A."/>
            <person name="Ahrendt S.R."/>
            <person name="Lipzen A."/>
            <person name="Sullivan W."/>
            <person name="Andreopoulos W.B."/>
            <person name="Clum A."/>
            <person name="Lindquist E."/>
            <person name="Daum C."/>
            <person name="Ramamoorthy G.K."/>
            <person name="Gryganskyi A."/>
            <person name="Culley D."/>
            <person name="Magnuson J.K."/>
            <person name="James T.Y."/>
            <person name="O'Malley M.A."/>
            <person name="Stajich J.E."/>
            <person name="Spatafora J.W."/>
            <person name="Visel A."/>
            <person name="Grigoriev I.V."/>
        </authorList>
    </citation>
    <scope>NUCLEOTIDE SEQUENCE [LARGE SCALE GENOMIC DNA]</scope>
    <source>
        <strain evidence="5 6">62-1032</strain>
    </source>
</reference>
<dbReference type="PROSITE" id="PS00018">
    <property type="entry name" value="EF_HAND_1"/>
    <property type="match status" value="1"/>
</dbReference>
<sequence>MSSLGIGRPSRGTGSTRHPRQSSGAFGAVFEPSQVQTFKEAFNYIDTDNDGWITEKDLYNILGSLGQPANPERIKALLSTKPTSGDPTLLQAEDGRINFTMFVTMMAEQLSLLDSEPELLEAFASFDPKGRGVINPEELRKCLKNEGEVMSDEEIDRLLHGPFIDSQGNFKYREFCETLRVTEQQA</sequence>
<feature type="compositionally biased region" description="Polar residues" evidence="3">
    <location>
        <begin position="12"/>
        <end position="24"/>
    </location>
</feature>
<dbReference type="PROSITE" id="PS50222">
    <property type="entry name" value="EF_HAND_2"/>
    <property type="match status" value="2"/>
</dbReference>
<evidence type="ECO:0000256" key="3">
    <source>
        <dbReference type="SAM" id="MobiDB-lite"/>
    </source>
</evidence>
<accession>A0A1Y2D2N4</accession>
<feature type="domain" description="EF-hand" evidence="4">
    <location>
        <begin position="33"/>
        <end position="68"/>
    </location>
</feature>
<keyword evidence="6" id="KW-1185">Reference proteome</keyword>
<evidence type="ECO:0000256" key="1">
    <source>
        <dbReference type="ARBA" id="ARBA00022737"/>
    </source>
</evidence>
<dbReference type="InterPro" id="IPR018247">
    <property type="entry name" value="EF_Hand_1_Ca_BS"/>
</dbReference>
<dbReference type="GO" id="GO:0005509">
    <property type="term" value="F:calcium ion binding"/>
    <property type="evidence" value="ECO:0007669"/>
    <property type="project" value="InterPro"/>
</dbReference>